<evidence type="ECO:0000313" key="7">
    <source>
        <dbReference type="Proteomes" id="UP000294003"/>
    </source>
</evidence>
<evidence type="ECO:0000256" key="2">
    <source>
        <dbReference type="ARBA" id="ARBA00022630"/>
    </source>
</evidence>
<comment type="pathway">
    <text evidence="1">Secondary metabolite biosynthesis.</text>
</comment>
<dbReference type="PANTHER" id="PTHR46865:SF7">
    <property type="entry name" value="MONOOXYGENASE, PUTATIVE (AFU_ORTHOLOGUE AFUA_8G07040)-RELATED"/>
    <property type="match status" value="1"/>
</dbReference>
<dbReference type="SUPFAM" id="SSF51905">
    <property type="entry name" value="FAD/NAD(P)-binding domain"/>
    <property type="match status" value="1"/>
</dbReference>
<organism evidence="6 7">
    <name type="scientific">Monosporascus cannonballus</name>
    <dbReference type="NCBI Taxonomy" id="155416"/>
    <lineage>
        <taxon>Eukaryota</taxon>
        <taxon>Fungi</taxon>
        <taxon>Dikarya</taxon>
        <taxon>Ascomycota</taxon>
        <taxon>Pezizomycotina</taxon>
        <taxon>Sordariomycetes</taxon>
        <taxon>Xylariomycetidae</taxon>
        <taxon>Xylariales</taxon>
        <taxon>Xylariales incertae sedis</taxon>
        <taxon>Monosporascus</taxon>
    </lineage>
</organism>
<keyword evidence="4" id="KW-0560">Oxidoreductase</keyword>
<evidence type="ECO:0000256" key="1">
    <source>
        <dbReference type="ARBA" id="ARBA00005179"/>
    </source>
</evidence>
<dbReference type="PANTHER" id="PTHR46865">
    <property type="entry name" value="OXIDOREDUCTASE-RELATED"/>
    <property type="match status" value="1"/>
</dbReference>
<proteinExistence type="predicted"/>
<dbReference type="Gene3D" id="3.30.9.30">
    <property type="match status" value="1"/>
</dbReference>
<dbReference type="EMBL" id="QJNS01000018">
    <property type="protein sequence ID" value="RYO93407.1"/>
    <property type="molecule type" value="Genomic_DNA"/>
</dbReference>
<dbReference type="InterPro" id="IPR051704">
    <property type="entry name" value="FAD_aromatic-hydroxylase"/>
</dbReference>
<comment type="caution">
    <text evidence="6">The sequence shown here is derived from an EMBL/GenBank/DDBJ whole genome shotgun (WGS) entry which is preliminary data.</text>
</comment>
<evidence type="ECO:0000259" key="5">
    <source>
        <dbReference type="Pfam" id="PF01494"/>
    </source>
</evidence>
<evidence type="ECO:0000256" key="4">
    <source>
        <dbReference type="ARBA" id="ARBA00023002"/>
    </source>
</evidence>
<feature type="domain" description="FAD-binding" evidence="5">
    <location>
        <begin position="4"/>
        <end position="88"/>
    </location>
</feature>
<keyword evidence="7" id="KW-1185">Reference proteome</keyword>
<protein>
    <recommendedName>
        <fullName evidence="5">FAD-binding domain-containing protein</fullName>
    </recommendedName>
</protein>
<gene>
    <name evidence="6" type="ORF">DL762_001106</name>
</gene>
<dbReference type="Gene3D" id="3.50.50.60">
    <property type="entry name" value="FAD/NAD(P)-binding domain"/>
    <property type="match status" value="1"/>
</dbReference>
<sequence>MAQLKVLTVGAGIAGNSLAFWLSKLGHNVTVVERFPSLRTTGLQADLRGHRIEVPRRTGLEKAFRSLAVPEQGIQIVDSSGRRRAYFPANNKSGQGRQAFTSDFEIMRGDLCRLLYDATKDRSEYVFGTSVEGFE</sequence>
<keyword evidence="2" id="KW-0285">Flavoprotein</keyword>
<reference evidence="6 7" key="1">
    <citation type="submission" date="2018-06" db="EMBL/GenBank/DDBJ databases">
        <title>Complete Genomes of Monosporascus.</title>
        <authorList>
            <person name="Robinson A.J."/>
            <person name="Natvig D.O."/>
        </authorList>
    </citation>
    <scope>NUCLEOTIDE SEQUENCE [LARGE SCALE GENOMIC DNA]</scope>
    <source>
        <strain evidence="6 7">CBS 609.92</strain>
    </source>
</reference>
<dbReference type="Pfam" id="PF01494">
    <property type="entry name" value="FAD_binding_3"/>
    <property type="match status" value="1"/>
</dbReference>
<evidence type="ECO:0000256" key="3">
    <source>
        <dbReference type="ARBA" id="ARBA00022827"/>
    </source>
</evidence>
<accession>A0ABY0HHB0</accession>
<dbReference type="InterPro" id="IPR036188">
    <property type="entry name" value="FAD/NAD-bd_sf"/>
</dbReference>
<evidence type="ECO:0000313" key="6">
    <source>
        <dbReference type="EMBL" id="RYO93407.1"/>
    </source>
</evidence>
<name>A0ABY0HHB0_9PEZI</name>
<dbReference type="Proteomes" id="UP000294003">
    <property type="component" value="Unassembled WGS sequence"/>
</dbReference>
<keyword evidence="3" id="KW-0274">FAD</keyword>
<dbReference type="InterPro" id="IPR002938">
    <property type="entry name" value="FAD-bd"/>
</dbReference>